<protein>
    <submittedName>
        <fullName evidence="2">Uncharacterized protein</fullName>
    </submittedName>
</protein>
<dbReference type="Proteomes" id="UP001497482">
    <property type="component" value="Chromosome 13"/>
</dbReference>
<name>A0AAV2JKU8_KNICA</name>
<feature type="compositionally biased region" description="Basic residues" evidence="1">
    <location>
        <begin position="50"/>
        <end position="66"/>
    </location>
</feature>
<accession>A0AAV2JKU8</accession>
<keyword evidence="3" id="KW-1185">Reference proteome</keyword>
<evidence type="ECO:0000313" key="3">
    <source>
        <dbReference type="Proteomes" id="UP001497482"/>
    </source>
</evidence>
<reference evidence="2 3" key="1">
    <citation type="submission" date="2024-04" db="EMBL/GenBank/DDBJ databases">
        <authorList>
            <person name="Waldvogel A.-M."/>
            <person name="Schoenle A."/>
        </authorList>
    </citation>
    <scope>NUCLEOTIDE SEQUENCE [LARGE SCALE GENOMIC DNA]</scope>
</reference>
<organism evidence="2 3">
    <name type="scientific">Knipowitschia caucasica</name>
    <name type="common">Caucasian dwarf goby</name>
    <name type="synonym">Pomatoschistus caucasicus</name>
    <dbReference type="NCBI Taxonomy" id="637954"/>
    <lineage>
        <taxon>Eukaryota</taxon>
        <taxon>Metazoa</taxon>
        <taxon>Chordata</taxon>
        <taxon>Craniata</taxon>
        <taxon>Vertebrata</taxon>
        <taxon>Euteleostomi</taxon>
        <taxon>Actinopterygii</taxon>
        <taxon>Neopterygii</taxon>
        <taxon>Teleostei</taxon>
        <taxon>Neoteleostei</taxon>
        <taxon>Acanthomorphata</taxon>
        <taxon>Gobiaria</taxon>
        <taxon>Gobiiformes</taxon>
        <taxon>Gobioidei</taxon>
        <taxon>Gobiidae</taxon>
        <taxon>Gobiinae</taxon>
        <taxon>Knipowitschia</taxon>
    </lineage>
</organism>
<sequence length="77" mass="8811">MMRAAEPVMTQSQERQSAVVDRPGLDPNAPKDSCPIHPSRPLQCFLPLSSHRKTQSLIKGQRRGKKRREETKEETEE</sequence>
<evidence type="ECO:0000256" key="1">
    <source>
        <dbReference type="SAM" id="MobiDB-lite"/>
    </source>
</evidence>
<dbReference type="EMBL" id="OZ035835">
    <property type="protein sequence ID" value="CAL1578264.1"/>
    <property type="molecule type" value="Genomic_DNA"/>
</dbReference>
<feature type="region of interest" description="Disordered" evidence="1">
    <location>
        <begin position="1"/>
        <end position="77"/>
    </location>
</feature>
<dbReference type="AlphaFoldDB" id="A0AAV2JKU8"/>
<evidence type="ECO:0000313" key="2">
    <source>
        <dbReference type="EMBL" id="CAL1578264.1"/>
    </source>
</evidence>
<gene>
    <name evidence="2" type="ORF">KC01_LOCUS9435</name>
</gene>
<proteinExistence type="predicted"/>